<accession>A0ABR4LXY1</accession>
<organism evidence="1 2">
    <name type="scientific">Aspergillus lucknowensis</name>
    <dbReference type="NCBI Taxonomy" id="176173"/>
    <lineage>
        <taxon>Eukaryota</taxon>
        <taxon>Fungi</taxon>
        <taxon>Dikarya</taxon>
        <taxon>Ascomycota</taxon>
        <taxon>Pezizomycotina</taxon>
        <taxon>Eurotiomycetes</taxon>
        <taxon>Eurotiomycetidae</taxon>
        <taxon>Eurotiales</taxon>
        <taxon>Aspergillaceae</taxon>
        <taxon>Aspergillus</taxon>
        <taxon>Aspergillus subgen. Nidulantes</taxon>
    </lineage>
</organism>
<reference evidence="1 2" key="1">
    <citation type="submission" date="2024-07" db="EMBL/GenBank/DDBJ databases">
        <title>Section-level genome sequencing and comparative genomics of Aspergillus sections Usti and Cavernicolus.</title>
        <authorList>
            <consortium name="Lawrence Berkeley National Laboratory"/>
            <person name="Nybo J.L."/>
            <person name="Vesth T.C."/>
            <person name="Theobald S."/>
            <person name="Frisvad J.C."/>
            <person name="Larsen T.O."/>
            <person name="Kjaerboelling I."/>
            <person name="Rothschild-Mancinelli K."/>
            <person name="Lyhne E.K."/>
            <person name="Kogle M.E."/>
            <person name="Barry K."/>
            <person name="Clum A."/>
            <person name="Na H."/>
            <person name="Ledsgaard L."/>
            <person name="Lin J."/>
            <person name="Lipzen A."/>
            <person name="Kuo A."/>
            <person name="Riley R."/>
            <person name="Mondo S."/>
            <person name="Labutti K."/>
            <person name="Haridas S."/>
            <person name="Pangalinan J."/>
            <person name="Salamov A.A."/>
            <person name="Simmons B.A."/>
            <person name="Magnuson J.K."/>
            <person name="Chen J."/>
            <person name="Drula E."/>
            <person name="Henrissat B."/>
            <person name="Wiebenga A."/>
            <person name="Lubbers R.J."/>
            <person name="Gomes A.C."/>
            <person name="Macurrencykelacurrency M.R."/>
            <person name="Stajich J."/>
            <person name="Grigoriev I.V."/>
            <person name="Mortensen U.H."/>
            <person name="De Vries R.P."/>
            <person name="Baker S.E."/>
            <person name="Andersen M.R."/>
        </authorList>
    </citation>
    <scope>NUCLEOTIDE SEQUENCE [LARGE SCALE GENOMIC DNA]</scope>
    <source>
        <strain evidence="1 2">CBS 449.75</strain>
    </source>
</reference>
<keyword evidence="2" id="KW-1185">Reference proteome</keyword>
<gene>
    <name evidence="1" type="ORF">BJX67DRAFT_26665</name>
</gene>
<comment type="caution">
    <text evidence="1">The sequence shown here is derived from an EMBL/GenBank/DDBJ whole genome shotgun (WGS) entry which is preliminary data.</text>
</comment>
<dbReference type="GeneID" id="98141511"/>
<name>A0ABR4LXY1_9EURO</name>
<evidence type="ECO:0000313" key="1">
    <source>
        <dbReference type="EMBL" id="KAL2869336.1"/>
    </source>
</evidence>
<protein>
    <submittedName>
        <fullName evidence="1">Uncharacterized protein</fullName>
    </submittedName>
</protein>
<dbReference type="EMBL" id="JBFXLQ010000010">
    <property type="protein sequence ID" value="KAL2869336.1"/>
    <property type="molecule type" value="Genomic_DNA"/>
</dbReference>
<dbReference type="Proteomes" id="UP001610432">
    <property type="component" value="Unassembled WGS sequence"/>
</dbReference>
<evidence type="ECO:0000313" key="2">
    <source>
        <dbReference type="Proteomes" id="UP001610432"/>
    </source>
</evidence>
<sequence length="93" mass="10691">MPSTRTRPIEKFAKATSKCAVEVSPLPALLRAQLRRICADGRRFAGGGIWKVHCCRLSRSAQRHVCQRVYEVERLLSGKINFFFVWPQLRMSD</sequence>
<dbReference type="RefSeq" id="XP_070888315.1">
    <property type="nucleotide sequence ID" value="XM_071026439.1"/>
</dbReference>
<proteinExistence type="predicted"/>